<dbReference type="InterPro" id="IPR032407">
    <property type="entry name" value="MHB"/>
</dbReference>
<dbReference type="Proteomes" id="UP001190465">
    <property type="component" value="Chromosome"/>
</dbReference>
<reference evidence="3 4" key="1">
    <citation type="submission" date="2023-08" db="EMBL/GenBank/DDBJ databases">
        <authorList>
            <person name="Folkvardsen B D."/>
            <person name="Norman A."/>
        </authorList>
    </citation>
    <scope>NUCLEOTIDE SEQUENCE [LARGE SCALE GENOMIC DNA]</scope>
    <source>
        <strain evidence="3 4">Mu0053</strain>
    </source>
</reference>
<keyword evidence="4" id="KW-1185">Reference proteome</keyword>
<keyword evidence="1" id="KW-0732">Signal</keyword>
<organism evidence="3 4">
    <name type="scientific">[Mycobacterium] burgundiense</name>
    <dbReference type="NCBI Taxonomy" id="3064286"/>
    <lineage>
        <taxon>Bacteria</taxon>
        <taxon>Bacillati</taxon>
        <taxon>Actinomycetota</taxon>
        <taxon>Actinomycetes</taxon>
        <taxon>Mycobacteriales</taxon>
        <taxon>Mycobacteriaceae</taxon>
        <taxon>Mycolicibacterium</taxon>
    </lineage>
</organism>
<feature type="domain" description="Haemophore haem-binding" evidence="2">
    <location>
        <begin position="37"/>
        <end position="113"/>
    </location>
</feature>
<accession>A0ABM9M014</accession>
<evidence type="ECO:0000256" key="1">
    <source>
        <dbReference type="SAM" id="SignalP"/>
    </source>
</evidence>
<feature type="chain" id="PRO_5045633315" evidence="1">
    <location>
        <begin position="28"/>
        <end position="118"/>
    </location>
</feature>
<dbReference type="RefSeq" id="WP_308478981.1">
    <property type="nucleotide sequence ID" value="NZ_OY726397.1"/>
</dbReference>
<feature type="signal peptide" evidence="1">
    <location>
        <begin position="1"/>
        <end position="27"/>
    </location>
</feature>
<evidence type="ECO:0000313" key="4">
    <source>
        <dbReference type="Proteomes" id="UP001190465"/>
    </source>
</evidence>
<protein>
    <submittedName>
        <fullName evidence="3">Heme-binding protein</fullName>
    </submittedName>
</protein>
<sequence length="118" mass="12355">MSVFVRSAVATAIAAGALLATAPGAIAEDPPPPPPPPYCSVGDMTGIMSGVSASMSAYMFTHPAVNAFFTSLKGQPKEQRTEQISAYLDANPQVRGELAAIRQPMMDFRARCGVPLTD</sequence>
<dbReference type="Pfam" id="PF16525">
    <property type="entry name" value="MHB"/>
    <property type="match status" value="1"/>
</dbReference>
<gene>
    <name evidence="3" type="ORF">MU0053_003609</name>
</gene>
<dbReference type="EMBL" id="OY726397">
    <property type="protein sequence ID" value="CAJ1507729.1"/>
    <property type="molecule type" value="Genomic_DNA"/>
</dbReference>
<dbReference type="Gene3D" id="1.20.20.20">
    <property type="entry name" value="Haemophore, haem-binding domain"/>
    <property type="match status" value="1"/>
</dbReference>
<proteinExistence type="predicted"/>
<dbReference type="InterPro" id="IPR038378">
    <property type="entry name" value="MHB_sf"/>
</dbReference>
<dbReference type="NCBIfam" id="TIGR04529">
    <property type="entry name" value="MTB_hemophore"/>
    <property type="match status" value="1"/>
</dbReference>
<evidence type="ECO:0000259" key="2">
    <source>
        <dbReference type="Pfam" id="PF16525"/>
    </source>
</evidence>
<name>A0ABM9M014_9MYCO</name>
<evidence type="ECO:0000313" key="3">
    <source>
        <dbReference type="EMBL" id="CAJ1507729.1"/>
    </source>
</evidence>